<accession>A0A856MHS8</accession>
<name>A0A856MHS8_9CYAN</name>
<evidence type="ECO:0000313" key="1">
    <source>
        <dbReference type="EMBL" id="QDL09809.1"/>
    </source>
</evidence>
<keyword evidence="2" id="KW-1185">Reference proteome</keyword>
<dbReference type="Proteomes" id="UP000503129">
    <property type="component" value="Chromosome"/>
</dbReference>
<evidence type="ECO:0000313" key="2">
    <source>
        <dbReference type="Proteomes" id="UP000503129"/>
    </source>
</evidence>
<reference evidence="1 2" key="1">
    <citation type="submission" date="2018-06" db="EMBL/GenBank/DDBJ databases">
        <title>Comparative genomics of Brasilonema spp. strains.</title>
        <authorList>
            <person name="Alvarenga D.O."/>
            <person name="Fiore M.F."/>
            <person name="Varani A.M."/>
        </authorList>
    </citation>
    <scope>NUCLEOTIDE SEQUENCE [LARGE SCALE GENOMIC DNA]</scope>
    <source>
        <strain evidence="1 2">CENA114</strain>
    </source>
</reference>
<sequence length="176" mass="21005">MKPFVGYKKELFSVAQLLELIPKFISEPSYYFLRWTHEVSGIVEQPPVEKNFPMIEGQMFNHECELRWKHKRQNTYEVLLLTIADNHDEFIPVKETINKEKKEPWRIEPNNPPYGYPAYGYRPDETRFPKKLIFPKSLDIRQEEKNNQPKLAQRYFIDNQTSTVQFIALTVEVTQP</sequence>
<protein>
    <submittedName>
        <fullName evidence="1">Uncharacterized protein</fullName>
    </submittedName>
</protein>
<proteinExistence type="predicted"/>
<dbReference type="RefSeq" id="WP_169268018.1">
    <property type="nucleotide sequence ID" value="NZ_CAWOXK010000001.1"/>
</dbReference>
<organism evidence="1 2">
    <name type="scientific">Brasilonema sennae CENA114</name>
    <dbReference type="NCBI Taxonomy" id="415709"/>
    <lineage>
        <taxon>Bacteria</taxon>
        <taxon>Bacillati</taxon>
        <taxon>Cyanobacteriota</taxon>
        <taxon>Cyanophyceae</taxon>
        <taxon>Nostocales</taxon>
        <taxon>Scytonemataceae</taxon>
        <taxon>Brasilonema</taxon>
        <taxon>Bromeliae group (in: Brasilonema)</taxon>
    </lineage>
</organism>
<dbReference type="KEGG" id="bsen:DP114_19660"/>
<dbReference type="AlphaFoldDB" id="A0A856MHS8"/>
<dbReference type="EMBL" id="CP030118">
    <property type="protein sequence ID" value="QDL09809.1"/>
    <property type="molecule type" value="Genomic_DNA"/>
</dbReference>
<gene>
    <name evidence="1" type="ORF">DP114_19660</name>
</gene>